<sequence length="151" mass="17502">MQSIKEILNICLIIAVLLSAGTSYASDSCEQTMEKVAYLESSGLDGAYNLKSSACGRWQVTQVCLDEYNEYNKTNIKLGEMFVRSTCYKVAYWYLSRRIPQMIRYYHLPDTIEGRLICYNAGIGRYVEYTRNHVTLPDETVIYLEKYRTLK</sequence>
<accession>A0A6M3JRJ3</accession>
<evidence type="ECO:0000313" key="2">
    <source>
        <dbReference type="EMBL" id="QJA97341.1"/>
    </source>
</evidence>
<dbReference type="EMBL" id="MT141892">
    <property type="protein sequence ID" value="QJA71692.1"/>
    <property type="molecule type" value="Genomic_DNA"/>
</dbReference>
<dbReference type="SUPFAM" id="SSF53955">
    <property type="entry name" value="Lysozyme-like"/>
    <property type="match status" value="1"/>
</dbReference>
<proteinExistence type="predicted"/>
<reference evidence="1" key="1">
    <citation type="submission" date="2020-03" db="EMBL/GenBank/DDBJ databases">
        <title>The deep terrestrial virosphere.</title>
        <authorList>
            <person name="Holmfeldt K."/>
            <person name="Nilsson E."/>
            <person name="Simone D."/>
            <person name="Lopez-Fernandez M."/>
            <person name="Wu X."/>
            <person name="de Brujin I."/>
            <person name="Lundin D."/>
            <person name="Andersson A."/>
            <person name="Bertilsson S."/>
            <person name="Dopson M."/>
        </authorList>
    </citation>
    <scope>NUCLEOTIDE SEQUENCE</scope>
    <source>
        <strain evidence="1">MM415A03099</strain>
        <strain evidence="2">MM415B06319</strain>
    </source>
</reference>
<gene>
    <name evidence="1" type="ORF">MM415A03099_0007</name>
    <name evidence="2" type="ORF">MM415B06319_0003</name>
</gene>
<evidence type="ECO:0000313" key="1">
    <source>
        <dbReference type="EMBL" id="QJA71692.1"/>
    </source>
</evidence>
<dbReference type="AlphaFoldDB" id="A0A6M3JRJ3"/>
<dbReference type="Gene3D" id="1.10.530.10">
    <property type="match status" value="1"/>
</dbReference>
<organism evidence="1">
    <name type="scientific">viral metagenome</name>
    <dbReference type="NCBI Taxonomy" id="1070528"/>
    <lineage>
        <taxon>unclassified sequences</taxon>
        <taxon>metagenomes</taxon>
        <taxon>organismal metagenomes</taxon>
    </lineage>
</organism>
<dbReference type="InterPro" id="IPR023346">
    <property type="entry name" value="Lysozyme-like_dom_sf"/>
</dbReference>
<dbReference type="EMBL" id="MT143485">
    <property type="protein sequence ID" value="QJA97341.1"/>
    <property type="molecule type" value="Genomic_DNA"/>
</dbReference>
<name>A0A6M3JRJ3_9ZZZZ</name>
<protein>
    <recommendedName>
        <fullName evidence="3">Transglycosylase</fullName>
    </recommendedName>
</protein>
<evidence type="ECO:0008006" key="3">
    <source>
        <dbReference type="Google" id="ProtNLM"/>
    </source>
</evidence>